<dbReference type="InterPro" id="IPR011060">
    <property type="entry name" value="RibuloseP-bd_barrel"/>
</dbReference>
<proteinExistence type="inferred from homology"/>
<gene>
    <name evidence="9" type="primary">trpF</name>
    <name evidence="11" type="ORF">LX64_03676</name>
</gene>
<keyword evidence="7 9" id="KW-0057">Aromatic amino acid biosynthesis</keyword>
<name>A0A327QDC2_9BACT</name>
<dbReference type="EMBL" id="QLLL01000006">
    <property type="protein sequence ID" value="RAJ02656.1"/>
    <property type="molecule type" value="Genomic_DNA"/>
</dbReference>
<dbReference type="GO" id="GO:0004640">
    <property type="term" value="F:phosphoribosylanthranilate isomerase activity"/>
    <property type="evidence" value="ECO:0007669"/>
    <property type="project" value="UniProtKB-UniRule"/>
</dbReference>
<dbReference type="AlphaFoldDB" id="A0A327QDC2"/>
<evidence type="ECO:0000256" key="1">
    <source>
        <dbReference type="ARBA" id="ARBA00001164"/>
    </source>
</evidence>
<dbReference type="CDD" id="cd00405">
    <property type="entry name" value="PRAI"/>
    <property type="match status" value="1"/>
</dbReference>
<evidence type="ECO:0000256" key="4">
    <source>
        <dbReference type="ARBA" id="ARBA00022272"/>
    </source>
</evidence>
<comment type="similarity">
    <text evidence="9">Belongs to the TrpF family.</text>
</comment>
<dbReference type="RefSeq" id="WP_111599078.1">
    <property type="nucleotide sequence ID" value="NZ_QLLL01000006.1"/>
</dbReference>
<dbReference type="InterPro" id="IPR013785">
    <property type="entry name" value="Aldolase_TIM"/>
</dbReference>
<evidence type="ECO:0000313" key="12">
    <source>
        <dbReference type="Proteomes" id="UP000249547"/>
    </source>
</evidence>
<dbReference type="GO" id="GO:0000162">
    <property type="term" value="P:L-tryptophan biosynthetic process"/>
    <property type="evidence" value="ECO:0007669"/>
    <property type="project" value="UniProtKB-UniRule"/>
</dbReference>
<evidence type="ECO:0000256" key="5">
    <source>
        <dbReference type="ARBA" id="ARBA00022605"/>
    </source>
</evidence>
<dbReference type="OrthoDB" id="9786954at2"/>
<comment type="pathway">
    <text evidence="2 9">Amino-acid biosynthesis; L-tryptophan biosynthesis; L-tryptophan from chorismate: step 3/5.</text>
</comment>
<evidence type="ECO:0000256" key="3">
    <source>
        <dbReference type="ARBA" id="ARBA00012572"/>
    </source>
</evidence>
<reference evidence="11 12" key="1">
    <citation type="submission" date="2018-06" db="EMBL/GenBank/DDBJ databases">
        <title>Genomic Encyclopedia of Archaeal and Bacterial Type Strains, Phase II (KMG-II): from individual species to whole genera.</title>
        <authorList>
            <person name="Goeker M."/>
        </authorList>
    </citation>
    <scope>NUCLEOTIDE SEQUENCE [LARGE SCALE GENOMIC DNA]</scope>
    <source>
        <strain evidence="11 12">DSM 23857</strain>
    </source>
</reference>
<evidence type="ECO:0000256" key="9">
    <source>
        <dbReference type="HAMAP-Rule" id="MF_00135"/>
    </source>
</evidence>
<comment type="caution">
    <text evidence="11">The sequence shown here is derived from an EMBL/GenBank/DDBJ whole genome shotgun (WGS) entry which is preliminary data.</text>
</comment>
<dbReference type="InterPro" id="IPR001240">
    <property type="entry name" value="PRAI_dom"/>
</dbReference>
<dbReference type="EC" id="5.3.1.24" evidence="3 9"/>
<evidence type="ECO:0000256" key="8">
    <source>
        <dbReference type="ARBA" id="ARBA00023235"/>
    </source>
</evidence>
<dbReference type="Pfam" id="PF00697">
    <property type="entry name" value="PRAI"/>
    <property type="match status" value="1"/>
</dbReference>
<keyword evidence="12" id="KW-1185">Reference proteome</keyword>
<evidence type="ECO:0000256" key="7">
    <source>
        <dbReference type="ARBA" id="ARBA00023141"/>
    </source>
</evidence>
<organism evidence="11 12">
    <name type="scientific">Chitinophaga skermanii</name>
    <dbReference type="NCBI Taxonomy" id="331697"/>
    <lineage>
        <taxon>Bacteria</taxon>
        <taxon>Pseudomonadati</taxon>
        <taxon>Bacteroidota</taxon>
        <taxon>Chitinophagia</taxon>
        <taxon>Chitinophagales</taxon>
        <taxon>Chitinophagaceae</taxon>
        <taxon>Chitinophaga</taxon>
    </lineage>
</organism>
<accession>A0A327QDC2</accession>
<comment type="catalytic activity">
    <reaction evidence="1 9">
        <text>N-(5-phospho-beta-D-ribosyl)anthranilate = 1-(2-carboxyphenylamino)-1-deoxy-D-ribulose 5-phosphate</text>
        <dbReference type="Rhea" id="RHEA:21540"/>
        <dbReference type="ChEBI" id="CHEBI:18277"/>
        <dbReference type="ChEBI" id="CHEBI:58613"/>
        <dbReference type="EC" id="5.3.1.24"/>
    </reaction>
</comment>
<keyword evidence="8 9" id="KW-0413">Isomerase</keyword>
<dbReference type="SUPFAM" id="SSF51366">
    <property type="entry name" value="Ribulose-phoshate binding barrel"/>
    <property type="match status" value="1"/>
</dbReference>
<dbReference type="Proteomes" id="UP000249547">
    <property type="component" value="Unassembled WGS sequence"/>
</dbReference>
<keyword evidence="5 9" id="KW-0028">Amino-acid biosynthesis</keyword>
<protein>
    <recommendedName>
        <fullName evidence="4 9">N-(5'-phosphoribosyl)anthranilate isomerase</fullName>
        <shortName evidence="9">PRAI</shortName>
        <ecNumber evidence="3 9">5.3.1.24</ecNumber>
    </recommendedName>
</protein>
<feature type="domain" description="N-(5'phosphoribosyl) anthranilate isomerase (PRAI)" evidence="10">
    <location>
        <begin position="4"/>
        <end position="205"/>
    </location>
</feature>
<dbReference type="UniPathway" id="UPA00035">
    <property type="reaction ID" value="UER00042"/>
</dbReference>
<dbReference type="HAMAP" id="MF_00135">
    <property type="entry name" value="PRAI"/>
    <property type="match status" value="1"/>
</dbReference>
<dbReference type="PANTHER" id="PTHR42894:SF1">
    <property type="entry name" value="N-(5'-PHOSPHORIBOSYL)ANTHRANILATE ISOMERASE"/>
    <property type="match status" value="1"/>
</dbReference>
<keyword evidence="6 9" id="KW-0822">Tryptophan biosynthesis</keyword>
<dbReference type="Gene3D" id="3.20.20.70">
    <property type="entry name" value="Aldolase class I"/>
    <property type="match status" value="1"/>
</dbReference>
<evidence type="ECO:0000313" key="11">
    <source>
        <dbReference type="EMBL" id="RAJ02656.1"/>
    </source>
</evidence>
<dbReference type="PANTHER" id="PTHR42894">
    <property type="entry name" value="N-(5'-PHOSPHORIBOSYL)ANTHRANILATE ISOMERASE"/>
    <property type="match status" value="1"/>
</dbReference>
<evidence type="ECO:0000259" key="10">
    <source>
        <dbReference type="Pfam" id="PF00697"/>
    </source>
</evidence>
<dbReference type="InterPro" id="IPR044643">
    <property type="entry name" value="TrpF_fam"/>
</dbReference>
<sequence length="211" mass="22952">MKIKVCGITREADLQALVAAGADYAGFIFYEKSPRFVGGKLAADVVKSVGAGIQKVGVFVNAESNTVQQAIKNYGLDAVQLHGDEGVTFCQNIRLQVPVIKAFRVGDGSTFLHDAAPFLPVVDYFLFDTAHKGAYGGTGEQFNWEVLQQFTLDKPFFLSGGIGEADVKTLAKFRHPQLFAVDVNSKFETAPGEKDMVRVAKFIQAIKTQNI</sequence>
<evidence type="ECO:0000256" key="2">
    <source>
        <dbReference type="ARBA" id="ARBA00004664"/>
    </source>
</evidence>
<evidence type="ECO:0000256" key="6">
    <source>
        <dbReference type="ARBA" id="ARBA00022822"/>
    </source>
</evidence>